<evidence type="ECO:0000313" key="2">
    <source>
        <dbReference type="Proteomes" id="UP001209878"/>
    </source>
</evidence>
<sequence>MDKNEWTSLCAKKMPLAAIRQLDDERAVAIDDALLRYTLPENVPRFDQFQSYVSLSPV</sequence>
<dbReference type="EMBL" id="JAODUO010000652">
    <property type="protein sequence ID" value="KAK2176591.1"/>
    <property type="molecule type" value="Genomic_DNA"/>
</dbReference>
<keyword evidence="2" id="KW-1185">Reference proteome</keyword>
<reference evidence="1" key="1">
    <citation type="journal article" date="2023" name="Mol. Biol. Evol.">
        <title>Third-Generation Sequencing Reveals the Adaptive Role of the Epigenome in Three Deep-Sea Polychaetes.</title>
        <authorList>
            <person name="Perez M."/>
            <person name="Aroh O."/>
            <person name="Sun Y."/>
            <person name="Lan Y."/>
            <person name="Juniper S.K."/>
            <person name="Young C.R."/>
            <person name="Angers B."/>
            <person name="Qian P.Y."/>
        </authorList>
    </citation>
    <scope>NUCLEOTIDE SEQUENCE</scope>
    <source>
        <strain evidence="1">R07B-5</strain>
    </source>
</reference>
<dbReference type="AlphaFoldDB" id="A0AAD9NQ73"/>
<dbReference type="Proteomes" id="UP001209878">
    <property type="component" value="Unassembled WGS sequence"/>
</dbReference>
<proteinExistence type="predicted"/>
<evidence type="ECO:0000313" key="1">
    <source>
        <dbReference type="EMBL" id="KAK2176591.1"/>
    </source>
</evidence>
<comment type="caution">
    <text evidence="1">The sequence shown here is derived from an EMBL/GenBank/DDBJ whole genome shotgun (WGS) entry which is preliminary data.</text>
</comment>
<protein>
    <submittedName>
        <fullName evidence="1">Uncharacterized protein</fullName>
    </submittedName>
</protein>
<name>A0AAD9NQ73_RIDPI</name>
<gene>
    <name evidence="1" type="ORF">NP493_653g01072</name>
</gene>
<organism evidence="1 2">
    <name type="scientific">Ridgeia piscesae</name>
    <name type="common">Tubeworm</name>
    <dbReference type="NCBI Taxonomy" id="27915"/>
    <lineage>
        <taxon>Eukaryota</taxon>
        <taxon>Metazoa</taxon>
        <taxon>Spiralia</taxon>
        <taxon>Lophotrochozoa</taxon>
        <taxon>Annelida</taxon>
        <taxon>Polychaeta</taxon>
        <taxon>Sedentaria</taxon>
        <taxon>Canalipalpata</taxon>
        <taxon>Sabellida</taxon>
        <taxon>Siboglinidae</taxon>
        <taxon>Ridgeia</taxon>
    </lineage>
</organism>
<accession>A0AAD9NQ73</accession>